<dbReference type="Proteomes" id="UP000823619">
    <property type="component" value="Unassembled WGS sequence"/>
</dbReference>
<evidence type="ECO:0000313" key="2">
    <source>
        <dbReference type="EMBL" id="MBO8444565.1"/>
    </source>
</evidence>
<feature type="domain" description="Glycosyltransferase 2-like" evidence="1">
    <location>
        <begin position="8"/>
        <end position="120"/>
    </location>
</feature>
<evidence type="ECO:0000259" key="1">
    <source>
        <dbReference type="Pfam" id="PF00535"/>
    </source>
</evidence>
<dbReference type="Gene3D" id="3.90.550.10">
    <property type="entry name" value="Spore Coat Polysaccharide Biosynthesis Protein SpsA, Chain A"/>
    <property type="match status" value="1"/>
</dbReference>
<protein>
    <submittedName>
        <fullName evidence="2">Glycosyltransferase family 2 protein</fullName>
    </submittedName>
</protein>
<comment type="caution">
    <text evidence="2">The sequence shown here is derived from an EMBL/GenBank/DDBJ whole genome shotgun (WGS) entry which is preliminary data.</text>
</comment>
<dbReference type="InterPro" id="IPR001173">
    <property type="entry name" value="Glyco_trans_2-like"/>
</dbReference>
<reference evidence="2" key="1">
    <citation type="submission" date="2020-10" db="EMBL/GenBank/DDBJ databases">
        <authorList>
            <person name="Gilroy R."/>
        </authorList>
    </citation>
    <scope>NUCLEOTIDE SEQUENCE</scope>
    <source>
        <strain evidence="2">D5-748</strain>
    </source>
</reference>
<dbReference type="EMBL" id="JADIMO010000030">
    <property type="protein sequence ID" value="MBO8444565.1"/>
    <property type="molecule type" value="Genomic_DNA"/>
</dbReference>
<organism evidence="2 3">
    <name type="scientific">Candidatus Cryptobacteroides merdavium</name>
    <dbReference type="NCBI Taxonomy" id="2840769"/>
    <lineage>
        <taxon>Bacteria</taxon>
        <taxon>Pseudomonadati</taxon>
        <taxon>Bacteroidota</taxon>
        <taxon>Bacteroidia</taxon>
        <taxon>Bacteroidales</taxon>
        <taxon>Candidatus Cryptobacteroides</taxon>
    </lineage>
</organism>
<sequence length="313" mass="36872">MTKGSLAVIIPAYKSEFLDKTLESLDRQTDKDFTVYIGDDASPYPIWDTVSRWSGKLRIIYRRFEDNLGGTSLTAQWDRCLEMTADEEFFCMFSDDDIMEENCVAAFRKTLKWHPHHDVYHFDISIIRSDGSLDRECSAFPDEIAADEFFARLYMKEIDARMPEFIFRTDNFRKCGGFVEFKKAFRSDNATVMTCAAERGIRTAGGEKARILWRESGINVSCIKTARHLMELSKANIAFFCWTHRHFRSLGKRYPLPVRIETISILYLFDELKPYFDRRTLFREILQYRPGIKDMKYKLHVLGKFVFKYMIRK</sequence>
<dbReference type="CDD" id="cd00761">
    <property type="entry name" value="Glyco_tranf_GTA_type"/>
    <property type="match status" value="1"/>
</dbReference>
<evidence type="ECO:0000313" key="3">
    <source>
        <dbReference type="Proteomes" id="UP000823619"/>
    </source>
</evidence>
<dbReference type="AlphaFoldDB" id="A0A9D9ECS7"/>
<accession>A0A9D9ECS7</accession>
<reference evidence="2" key="2">
    <citation type="journal article" date="2021" name="PeerJ">
        <title>Extensive microbial diversity within the chicken gut microbiome revealed by metagenomics and culture.</title>
        <authorList>
            <person name="Gilroy R."/>
            <person name="Ravi A."/>
            <person name="Getino M."/>
            <person name="Pursley I."/>
            <person name="Horton D.L."/>
            <person name="Alikhan N.F."/>
            <person name="Baker D."/>
            <person name="Gharbi K."/>
            <person name="Hall N."/>
            <person name="Watson M."/>
            <person name="Adriaenssens E.M."/>
            <person name="Foster-Nyarko E."/>
            <person name="Jarju S."/>
            <person name="Secka A."/>
            <person name="Antonio M."/>
            <person name="Oren A."/>
            <person name="Chaudhuri R.R."/>
            <person name="La Ragione R."/>
            <person name="Hildebrand F."/>
            <person name="Pallen M.J."/>
        </authorList>
    </citation>
    <scope>NUCLEOTIDE SEQUENCE</scope>
    <source>
        <strain evidence="2">D5-748</strain>
    </source>
</reference>
<name>A0A9D9ECS7_9BACT</name>
<proteinExistence type="predicted"/>
<dbReference type="InterPro" id="IPR029044">
    <property type="entry name" value="Nucleotide-diphossugar_trans"/>
</dbReference>
<dbReference type="Pfam" id="PF00535">
    <property type="entry name" value="Glycos_transf_2"/>
    <property type="match status" value="1"/>
</dbReference>
<dbReference type="SUPFAM" id="SSF53448">
    <property type="entry name" value="Nucleotide-diphospho-sugar transferases"/>
    <property type="match status" value="1"/>
</dbReference>
<gene>
    <name evidence="2" type="ORF">IAC23_02565</name>
</gene>